<keyword evidence="3" id="KW-1185">Reference proteome</keyword>
<name>A0A518G6M3_9BACT</name>
<dbReference type="PROSITE" id="PS50106">
    <property type="entry name" value="PDZ"/>
    <property type="match status" value="1"/>
</dbReference>
<dbReference type="KEGG" id="ahel:Q31a_25460"/>
<dbReference type="InterPro" id="IPR039366">
    <property type="entry name" value="Pilotin"/>
</dbReference>
<evidence type="ECO:0000259" key="1">
    <source>
        <dbReference type="PROSITE" id="PS50106"/>
    </source>
</evidence>
<organism evidence="2 3">
    <name type="scientific">Aureliella helgolandensis</name>
    <dbReference type="NCBI Taxonomy" id="2527968"/>
    <lineage>
        <taxon>Bacteria</taxon>
        <taxon>Pseudomonadati</taxon>
        <taxon>Planctomycetota</taxon>
        <taxon>Planctomycetia</taxon>
        <taxon>Pirellulales</taxon>
        <taxon>Pirellulaceae</taxon>
        <taxon>Aureliella</taxon>
    </lineage>
</organism>
<dbReference type="Gene3D" id="2.30.42.10">
    <property type="match status" value="1"/>
</dbReference>
<gene>
    <name evidence="2" type="ORF">Q31a_25460</name>
</gene>
<dbReference type="EMBL" id="CP036298">
    <property type="protein sequence ID" value="QDV24231.1"/>
    <property type="molecule type" value="Genomic_DNA"/>
</dbReference>
<reference evidence="2 3" key="1">
    <citation type="submission" date="2019-02" db="EMBL/GenBank/DDBJ databases">
        <title>Deep-cultivation of Planctomycetes and their phenomic and genomic characterization uncovers novel biology.</title>
        <authorList>
            <person name="Wiegand S."/>
            <person name="Jogler M."/>
            <person name="Boedeker C."/>
            <person name="Pinto D."/>
            <person name="Vollmers J."/>
            <person name="Rivas-Marin E."/>
            <person name="Kohn T."/>
            <person name="Peeters S.H."/>
            <person name="Heuer A."/>
            <person name="Rast P."/>
            <person name="Oberbeckmann S."/>
            <person name="Bunk B."/>
            <person name="Jeske O."/>
            <person name="Meyerdierks A."/>
            <person name="Storesund J.E."/>
            <person name="Kallscheuer N."/>
            <person name="Luecker S."/>
            <person name="Lage O.M."/>
            <person name="Pohl T."/>
            <person name="Merkel B.J."/>
            <person name="Hornburger P."/>
            <person name="Mueller R.-W."/>
            <person name="Bruemmer F."/>
            <person name="Labrenz M."/>
            <person name="Spormann A.M."/>
            <person name="Op den Camp H."/>
            <person name="Overmann J."/>
            <person name="Amann R."/>
            <person name="Jetten M.S.M."/>
            <person name="Mascher T."/>
            <person name="Medema M.H."/>
            <person name="Devos D.P."/>
            <person name="Kaster A.-K."/>
            <person name="Ovreas L."/>
            <person name="Rohde M."/>
            <person name="Galperin M.Y."/>
            <person name="Jogler C."/>
        </authorList>
    </citation>
    <scope>NUCLEOTIDE SEQUENCE [LARGE SCALE GENOMIC DNA]</scope>
    <source>
        <strain evidence="2 3">Q31a</strain>
    </source>
</reference>
<accession>A0A518G6M3</accession>
<dbReference type="SUPFAM" id="SSF50156">
    <property type="entry name" value="PDZ domain-like"/>
    <property type="match status" value="1"/>
</dbReference>
<dbReference type="InterPro" id="IPR001478">
    <property type="entry name" value="PDZ"/>
</dbReference>
<proteinExistence type="predicted"/>
<dbReference type="OrthoDB" id="265657at2"/>
<dbReference type="Pfam" id="PF13180">
    <property type="entry name" value="PDZ_2"/>
    <property type="match status" value="1"/>
</dbReference>
<dbReference type="Pfam" id="PF09619">
    <property type="entry name" value="YscW"/>
    <property type="match status" value="1"/>
</dbReference>
<dbReference type="AlphaFoldDB" id="A0A518G6M3"/>
<dbReference type="InterPro" id="IPR036034">
    <property type="entry name" value="PDZ_sf"/>
</dbReference>
<sequence length="412" mass="45166">MHTLFWPRTSLRSPLRLRTRNSSKSSLPILALVMIGMLTQSAVAQAPPGFGATGDRARLASPNTTATGSIGWPGSEWLGTNTGAQRDWTLGIRGTNTETGVLVTDVTPNSAAARAQIESNDIIITVGGYQVGLSQGRLYDLSEEINRRADAAGQVQVIVQDHRTGRLASVPVQLASNQNFLRGSVVAPTGLSLPRDAMVTVAIENVSRPHYLLNQSNNTFPLNNFGETNFQVSYDPNYIYPQDVYQVRAYVTSAGRTILDSRQPQLVLTQGNPSQVRLNLQRLEQLVSNTSPTSAVTAGYPNYNDITDQLVAMYRRYLGRSPTALELAALRATPGISERLSSMPLELMAAQEYFDLAGNNSSEWLARVFKEIVGYPPSAQEIQRWLQRYNELGSSRITLLRQLDIAAASSRR</sequence>
<feature type="domain" description="PDZ" evidence="1">
    <location>
        <begin position="90"/>
        <end position="131"/>
    </location>
</feature>
<evidence type="ECO:0000313" key="3">
    <source>
        <dbReference type="Proteomes" id="UP000318017"/>
    </source>
</evidence>
<evidence type="ECO:0000313" key="2">
    <source>
        <dbReference type="EMBL" id="QDV24231.1"/>
    </source>
</evidence>
<dbReference type="Proteomes" id="UP000318017">
    <property type="component" value="Chromosome"/>
</dbReference>
<protein>
    <recommendedName>
        <fullName evidence="1">PDZ domain-containing protein</fullName>
    </recommendedName>
</protein>